<sequence>MNKKQKRMLFRILLSAALLLAAVLLPLGNLPLLRLAVFLVPYGVIGWDVLWRAIRNIAHGQVFDENFLMALATVGAFFTGEFPEAVFVMLFYQVGELFQSCAVDKSRKSISQLMDIRPDYANVERDGQLVQEDPEDVAVGDVIVIKPGERVPLDGVVLEGSSTINTSALTGESLPRDAEPGSDVISGCVNLTGLLRVQVTKAFEESTVARILDLVENSSSKKAKAEHFITKFARIYTPAVVIGAALLALLLPFLIHVTWAESIHRALIFLVISCPCALVISVPLSFFGGIGGASRQGILVKGGNYLEALANTEAVVFDKTGTLTQGVFNVTAIHPDQCSERHLLELAALAESYSDHPISRSLREAWGMELDRSRVSGVEERSGKGVCAQVDGVPVWVGNGKLMDEIGVTWHPCHKVGTTVHVASQGAYLGHIVISDQVKPDAAQAIRDLKAAGVRKTVMLTGDTAAVGEAVAAELGLDEVHAQLLPADKVDRVEALLKEKSAKGTLAFVGDGINDAPVLSRADVGIAMGALGSDAAIEAADVVLMDDKPSKIAVAIRIARRTRRIVLQNIVFALAVKLLVLLLGATGDATMWEAVFADVGVSVIAILNATRALKVK</sequence>
<keyword evidence="4 11" id="KW-0812">Transmembrane</keyword>
<evidence type="ECO:0000256" key="4">
    <source>
        <dbReference type="ARBA" id="ARBA00022692"/>
    </source>
</evidence>
<evidence type="ECO:0000256" key="8">
    <source>
        <dbReference type="ARBA" id="ARBA00023136"/>
    </source>
</evidence>
<name>A0ABV1E4N6_9FIRM</name>
<dbReference type="InterPro" id="IPR044492">
    <property type="entry name" value="P_typ_ATPase_HD_dom"/>
</dbReference>
<keyword evidence="14" id="KW-1185">Reference proteome</keyword>
<dbReference type="SFLD" id="SFLDG00002">
    <property type="entry name" value="C1.7:_P-type_atpase_like"/>
    <property type="match status" value="1"/>
</dbReference>
<keyword evidence="5 11" id="KW-0479">Metal-binding</keyword>
<reference evidence="13 14" key="1">
    <citation type="submission" date="2024-03" db="EMBL/GenBank/DDBJ databases">
        <title>Human intestinal bacterial collection.</title>
        <authorList>
            <person name="Pauvert C."/>
            <person name="Hitch T.C.A."/>
            <person name="Clavel T."/>
        </authorList>
    </citation>
    <scope>NUCLEOTIDE SEQUENCE [LARGE SCALE GENOMIC DNA]</scope>
    <source>
        <strain evidence="13 14">CLA-AP-H29</strain>
    </source>
</reference>
<feature type="transmembrane region" description="Helical" evidence="11">
    <location>
        <begin position="267"/>
        <end position="287"/>
    </location>
</feature>
<evidence type="ECO:0000313" key="13">
    <source>
        <dbReference type="EMBL" id="MEQ2442269.1"/>
    </source>
</evidence>
<feature type="transmembrane region" description="Helical" evidence="11">
    <location>
        <begin position="565"/>
        <end position="585"/>
    </location>
</feature>
<dbReference type="InterPro" id="IPR051014">
    <property type="entry name" value="Cation_Transport_ATPase_IB"/>
</dbReference>
<dbReference type="EMBL" id="JBBMFK010000002">
    <property type="protein sequence ID" value="MEQ2442269.1"/>
    <property type="molecule type" value="Genomic_DNA"/>
</dbReference>
<comment type="similarity">
    <text evidence="2 11">Belongs to the cation transport ATPase (P-type) (TC 3.A.3) family. Type IB subfamily.</text>
</comment>
<comment type="subcellular location">
    <subcellularLocation>
        <location evidence="11">Cell membrane</location>
    </subcellularLocation>
    <subcellularLocation>
        <location evidence="1">Membrane</location>
        <topology evidence="1">Multi-pass membrane protein</topology>
    </subcellularLocation>
</comment>
<dbReference type="InterPro" id="IPR023299">
    <property type="entry name" value="ATPase_P-typ_cyto_dom_N"/>
</dbReference>
<dbReference type="Pfam" id="PF00122">
    <property type="entry name" value="E1-E2_ATPase"/>
    <property type="match status" value="1"/>
</dbReference>
<evidence type="ECO:0000256" key="3">
    <source>
        <dbReference type="ARBA" id="ARBA00022539"/>
    </source>
</evidence>
<keyword evidence="3" id="KW-0104">Cadmium</keyword>
<proteinExistence type="inferred from homology"/>
<evidence type="ECO:0000256" key="1">
    <source>
        <dbReference type="ARBA" id="ARBA00004141"/>
    </source>
</evidence>
<dbReference type="InterPro" id="IPR059000">
    <property type="entry name" value="ATPase_P-type_domA"/>
</dbReference>
<evidence type="ECO:0000256" key="10">
    <source>
        <dbReference type="ARBA" id="ARBA00049338"/>
    </source>
</evidence>
<feature type="transmembrane region" description="Helical" evidence="11">
    <location>
        <begin position="235"/>
        <end position="255"/>
    </location>
</feature>
<dbReference type="PRINTS" id="PR00119">
    <property type="entry name" value="CATATPASE"/>
</dbReference>
<keyword evidence="11" id="KW-0067">ATP-binding</keyword>
<dbReference type="PANTHER" id="PTHR48085">
    <property type="entry name" value="CADMIUM/ZINC-TRANSPORTING ATPASE HMA2-RELATED"/>
    <property type="match status" value="1"/>
</dbReference>
<gene>
    <name evidence="13" type="ORF">WMO64_02165</name>
</gene>
<dbReference type="EC" id="7.2.2.21" evidence="9"/>
<dbReference type="NCBIfam" id="TIGR01494">
    <property type="entry name" value="ATPase_P-type"/>
    <property type="match status" value="1"/>
</dbReference>
<comment type="catalytic activity">
    <reaction evidence="10">
        <text>Cd(2+)(in) + ATP + H2O = Cd(2+)(out) + ADP + phosphate + H(+)</text>
        <dbReference type="Rhea" id="RHEA:12132"/>
        <dbReference type="ChEBI" id="CHEBI:15377"/>
        <dbReference type="ChEBI" id="CHEBI:15378"/>
        <dbReference type="ChEBI" id="CHEBI:30616"/>
        <dbReference type="ChEBI" id="CHEBI:43474"/>
        <dbReference type="ChEBI" id="CHEBI:48775"/>
        <dbReference type="ChEBI" id="CHEBI:456216"/>
        <dbReference type="EC" id="7.2.2.21"/>
    </reaction>
</comment>
<dbReference type="SFLD" id="SFLDF00027">
    <property type="entry name" value="p-type_atpase"/>
    <property type="match status" value="1"/>
</dbReference>
<dbReference type="NCBIfam" id="TIGR01512">
    <property type="entry name" value="ATPase-IB2_Cd"/>
    <property type="match status" value="1"/>
</dbReference>
<dbReference type="Pfam" id="PF00702">
    <property type="entry name" value="Hydrolase"/>
    <property type="match status" value="1"/>
</dbReference>
<keyword evidence="6" id="KW-1278">Translocase</keyword>
<evidence type="ECO:0000256" key="7">
    <source>
        <dbReference type="ARBA" id="ARBA00022989"/>
    </source>
</evidence>
<accession>A0ABV1E4N6</accession>
<organism evidence="13 14">
    <name type="scientific">Pseudoflavonifractor intestinihominis</name>
    <dbReference type="NCBI Taxonomy" id="3133171"/>
    <lineage>
        <taxon>Bacteria</taxon>
        <taxon>Bacillati</taxon>
        <taxon>Bacillota</taxon>
        <taxon>Clostridia</taxon>
        <taxon>Eubacteriales</taxon>
        <taxon>Oscillospiraceae</taxon>
        <taxon>Pseudoflavonifractor</taxon>
    </lineage>
</organism>
<dbReference type="RefSeq" id="WP_349230847.1">
    <property type="nucleotide sequence ID" value="NZ_JBBMFK010000002.1"/>
</dbReference>
<dbReference type="SUPFAM" id="SSF56784">
    <property type="entry name" value="HAD-like"/>
    <property type="match status" value="1"/>
</dbReference>
<protein>
    <recommendedName>
        <fullName evidence="9">Cd(2+)-exporting ATPase</fullName>
        <ecNumber evidence="9">7.2.2.21</ecNumber>
    </recommendedName>
</protein>
<dbReference type="InterPro" id="IPR018303">
    <property type="entry name" value="ATPase_P-typ_P_site"/>
</dbReference>
<keyword evidence="11" id="KW-0547">Nucleotide-binding</keyword>
<dbReference type="InterPro" id="IPR023214">
    <property type="entry name" value="HAD_sf"/>
</dbReference>
<evidence type="ECO:0000256" key="2">
    <source>
        <dbReference type="ARBA" id="ARBA00006024"/>
    </source>
</evidence>
<keyword evidence="7 11" id="KW-1133">Transmembrane helix</keyword>
<evidence type="ECO:0000256" key="11">
    <source>
        <dbReference type="RuleBase" id="RU362081"/>
    </source>
</evidence>
<dbReference type="SUPFAM" id="SSF81665">
    <property type="entry name" value="Calcium ATPase, transmembrane domain M"/>
    <property type="match status" value="1"/>
</dbReference>
<dbReference type="Gene3D" id="2.70.150.10">
    <property type="entry name" value="Calcium-transporting ATPase, cytoplasmic transduction domain A"/>
    <property type="match status" value="1"/>
</dbReference>
<comment type="caution">
    <text evidence="13">The sequence shown here is derived from an EMBL/GenBank/DDBJ whole genome shotgun (WGS) entry which is preliminary data.</text>
</comment>
<keyword evidence="11" id="KW-1003">Cell membrane</keyword>
<dbReference type="InterPro" id="IPR008250">
    <property type="entry name" value="ATPase_P-typ_transduc_dom_A_sf"/>
</dbReference>
<evidence type="ECO:0000256" key="9">
    <source>
        <dbReference type="ARBA" id="ARBA00039103"/>
    </source>
</evidence>
<evidence type="ECO:0000313" key="14">
    <source>
        <dbReference type="Proteomes" id="UP001464378"/>
    </source>
</evidence>
<dbReference type="SUPFAM" id="SSF81653">
    <property type="entry name" value="Calcium ATPase, transduction domain A"/>
    <property type="match status" value="1"/>
</dbReference>
<dbReference type="InterPro" id="IPR001757">
    <property type="entry name" value="P_typ_ATPase"/>
</dbReference>
<dbReference type="Proteomes" id="UP001464378">
    <property type="component" value="Unassembled WGS sequence"/>
</dbReference>
<keyword evidence="8 11" id="KW-0472">Membrane</keyword>
<dbReference type="InterPro" id="IPR023298">
    <property type="entry name" value="ATPase_P-typ_TM_dom_sf"/>
</dbReference>
<dbReference type="PROSITE" id="PS00154">
    <property type="entry name" value="ATPASE_E1_E2"/>
    <property type="match status" value="1"/>
</dbReference>
<evidence type="ECO:0000259" key="12">
    <source>
        <dbReference type="Pfam" id="PF00122"/>
    </source>
</evidence>
<dbReference type="Gene3D" id="3.40.1110.10">
    <property type="entry name" value="Calcium-transporting ATPase, cytoplasmic domain N"/>
    <property type="match status" value="1"/>
</dbReference>
<dbReference type="SFLD" id="SFLDS00003">
    <property type="entry name" value="Haloacid_Dehalogenase"/>
    <property type="match status" value="1"/>
</dbReference>
<dbReference type="InterPro" id="IPR036412">
    <property type="entry name" value="HAD-like_sf"/>
</dbReference>
<feature type="domain" description="P-type ATPase A" evidence="12">
    <location>
        <begin position="117"/>
        <end position="216"/>
    </location>
</feature>
<dbReference type="PANTHER" id="PTHR48085:SF5">
    <property type="entry name" value="CADMIUM_ZINC-TRANSPORTING ATPASE HMA4-RELATED"/>
    <property type="match status" value="1"/>
</dbReference>
<dbReference type="InterPro" id="IPR027256">
    <property type="entry name" value="P-typ_ATPase_IB"/>
</dbReference>
<feature type="transmembrane region" description="Helical" evidence="11">
    <location>
        <begin position="591"/>
        <end position="610"/>
    </location>
</feature>
<evidence type="ECO:0000256" key="5">
    <source>
        <dbReference type="ARBA" id="ARBA00022723"/>
    </source>
</evidence>
<evidence type="ECO:0000256" key="6">
    <source>
        <dbReference type="ARBA" id="ARBA00022967"/>
    </source>
</evidence>
<dbReference type="Gene3D" id="3.40.50.1000">
    <property type="entry name" value="HAD superfamily/HAD-like"/>
    <property type="match status" value="1"/>
</dbReference>
<dbReference type="NCBIfam" id="TIGR01525">
    <property type="entry name" value="ATPase-IB_hvy"/>
    <property type="match status" value="1"/>
</dbReference>